<dbReference type="AlphaFoldDB" id="A0A512J608"/>
<gene>
    <name evidence="3" type="ORF">GCM10007888_46780</name>
    <name evidence="2" type="ORF">MOX02_34440</name>
</gene>
<reference evidence="5" key="2">
    <citation type="journal article" date="2019" name="Int. J. Syst. Evol. Microbiol.">
        <title>The Global Catalogue of Microorganisms (GCM) 10K type strain sequencing project: providing services to taxonomists for standard genome sequencing and annotation.</title>
        <authorList>
            <consortium name="The Broad Institute Genomics Platform"/>
            <consortium name="The Broad Institute Genome Sequencing Center for Infectious Disease"/>
            <person name="Wu L."/>
            <person name="Ma J."/>
        </authorList>
    </citation>
    <scope>NUCLEOTIDE SEQUENCE [LARGE SCALE GENOMIC DNA]</scope>
    <source>
        <strain evidence="5">NBRC 107715</strain>
    </source>
</reference>
<evidence type="ECO:0000313" key="3">
    <source>
        <dbReference type="EMBL" id="GLS66296.1"/>
    </source>
</evidence>
<evidence type="ECO:0000256" key="1">
    <source>
        <dbReference type="SAM" id="MobiDB-lite"/>
    </source>
</evidence>
<reference evidence="3" key="4">
    <citation type="submission" date="2023-01" db="EMBL/GenBank/DDBJ databases">
        <title>Draft genome sequence of Methylobacterium oxalidis strain NBRC 107715.</title>
        <authorList>
            <person name="Sun Q."/>
            <person name="Mori K."/>
        </authorList>
    </citation>
    <scope>NUCLEOTIDE SEQUENCE</scope>
    <source>
        <strain evidence="3">NBRC 107715</strain>
    </source>
</reference>
<proteinExistence type="predicted"/>
<sequence length="72" mass="7903">MGEFLRDQPGGAEASPDKFELTGVTRRWLVKPPREGKAPRGSYARSTHRIGRFAGEAANSRTHPAIGKADRK</sequence>
<accession>A0A512J608</accession>
<dbReference type="EMBL" id="BSPK01000101">
    <property type="protein sequence ID" value="GLS66296.1"/>
    <property type="molecule type" value="Genomic_DNA"/>
</dbReference>
<evidence type="ECO:0000313" key="5">
    <source>
        <dbReference type="Proteomes" id="UP001156856"/>
    </source>
</evidence>
<keyword evidence="5" id="KW-1185">Reference proteome</keyword>
<name>A0A512J608_9HYPH</name>
<feature type="region of interest" description="Disordered" evidence="1">
    <location>
        <begin position="32"/>
        <end position="72"/>
    </location>
</feature>
<reference evidence="2 4" key="3">
    <citation type="submission" date="2019-07" db="EMBL/GenBank/DDBJ databases">
        <title>Whole genome shotgun sequence of Methylobacterium oxalidis NBRC 107715.</title>
        <authorList>
            <person name="Hosoyama A."/>
            <person name="Uohara A."/>
            <person name="Ohji S."/>
            <person name="Ichikawa N."/>
        </authorList>
    </citation>
    <scope>NUCLEOTIDE SEQUENCE [LARGE SCALE GENOMIC DNA]</scope>
    <source>
        <strain evidence="2 4">NBRC 107715</strain>
    </source>
</reference>
<comment type="caution">
    <text evidence="2">The sequence shown here is derived from an EMBL/GenBank/DDBJ whole genome shotgun (WGS) entry which is preliminary data.</text>
</comment>
<organism evidence="2 4">
    <name type="scientific">Methylobacterium oxalidis</name>
    <dbReference type="NCBI Taxonomy" id="944322"/>
    <lineage>
        <taxon>Bacteria</taxon>
        <taxon>Pseudomonadati</taxon>
        <taxon>Pseudomonadota</taxon>
        <taxon>Alphaproteobacteria</taxon>
        <taxon>Hyphomicrobiales</taxon>
        <taxon>Methylobacteriaceae</taxon>
        <taxon>Methylobacterium</taxon>
    </lineage>
</organism>
<evidence type="ECO:0000313" key="2">
    <source>
        <dbReference type="EMBL" id="GEP05406.1"/>
    </source>
</evidence>
<dbReference type="Proteomes" id="UP000321960">
    <property type="component" value="Unassembled WGS sequence"/>
</dbReference>
<evidence type="ECO:0000313" key="4">
    <source>
        <dbReference type="Proteomes" id="UP000321960"/>
    </source>
</evidence>
<protein>
    <submittedName>
        <fullName evidence="2">Uncharacterized protein</fullName>
    </submittedName>
</protein>
<dbReference type="EMBL" id="BJZU01000068">
    <property type="protein sequence ID" value="GEP05406.1"/>
    <property type="molecule type" value="Genomic_DNA"/>
</dbReference>
<reference evidence="3" key="1">
    <citation type="journal article" date="2014" name="Int. J. Syst. Evol. Microbiol.">
        <title>Complete genome of a new Firmicutes species belonging to the dominant human colonic microbiota ('Ruminococcus bicirculans') reveals two chromosomes and a selective capacity to utilize plant glucans.</title>
        <authorList>
            <consortium name="NISC Comparative Sequencing Program"/>
            <person name="Wegmann U."/>
            <person name="Louis P."/>
            <person name="Goesmann A."/>
            <person name="Henrissat B."/>
            <person name="Duncan S.H."/>
            <person name="Flint H.J."/>
        </authorList>
    </citation>
    <scope>NUCLEOTIDE SEQUENCE</scope>
    <source>
        <strain evidence="3">NBRC 107715</strain>
    </source>
</reference>
<dbReference type="Proteomes" id="UP001156856">
    <property type="component" value="Unassembled WGS sequence"/>
</dbReference>